<accession>A0ABQ4XIM4</accession>
<evidence type="ECO:0000313" key="3">
    <source>
        <dbReference type="Proteomes" id="UP001151760"/>
    </source>
</evidence>
<sequence length="315" mass="35513">MSGCRDSQKVKYTACSFIGKALKWWNSQIHTRGREAALETELWNHAMVGAGHAVYTVRFYELARLVPHLVTQEGKRIERNGSIKKNPEKRGNGGEPSKDRNVRDDNKRTRTGNAFAITTNPVGRENTGHFTKHCRDMPRNVNPVNARNPITRACYECGSTDHIRNEGNQAKGRAFMLGAEKARQDPNIMTGIQPSDLDFSIEIEIASGQLVEIDKDEIICHEKVVRIPLLDGKVLRVLGEKPEEKMRQLMSVKAKEKKQEEIVVVKDFPDVFLDDQSGLPPVREIEFWTELVLGVMPVAKSPYRLAPSELEELSG</sequence>
<dbReference type="EMBL" id="BQNB010009554">
    <property type="protein sequence ID" value="GJS65117.1"/>
    <property type="molecule type" value="Genomic_DNA"/>
</dbReference>
<dbReference type="PANTHER" id="PTHR15503">
    <property type="entry name" value="LDOC1 RELATED"/>
    <property type="match status" value="1"/>
</dbReference>
<dbReference type="InterPro" id="IPR032567">
    <property type="entry name" value="RTL1-rel"/>
</dbReference>
<reference evidence="2" key="1">
    <citation type="journal article" date="2022" name="Int. J. Mol. Sci.">
        <title>Draft Genome of Tanacetum Coccineum: Genomic Comparison of Closely Related Tanacetum-Family Plants.</title>
        <authorList>
            <person name="Yamashiro T."/>
            <person name="Shiraishi A."/>
            <person name="Nakayama K."/>
            <person name="Satake H."/>
        </authorList>
    </citation>
    <scope>NUCLEOTIDE SEQUENCE</scope>
</reference>
<protein>
    <recommendedName>
        <fullName evidence="4">Reverse transcriptase domain-containing protein</fullName>
    </recommendedName>
</protein>
<gene>
    <name evidence="2" type="ORF">Tco_0679681</name>
</gene>
<comment type="caution">
    <text evidence="2">The sequence shown here is derived from an EMBL/GenBank/DDBJ whole genome shotgun (WGS) entry which is preliminary data.</text>
</comment>
<evidence type="ECO:0000256" key="1">
    <source>
        <dbReference type="SAM" id="MobiDB-lite"/>
    </source>
</evidence>
<proteinExistence type="predicted"/>
<name>A0ABQ4XIM4_9ASTR</name>
<organism evidence="2 3">
    <name type="scientific">Tanacetum coccineum</name>
    <dbReference type="NCBI Taxonomy" id="301880"/>
    <lineage>
        <taxon>Eukaryota</taxon>
        <taxon>Viridiplantae</taxon>
        <taxon>Streptophyta</taxon>
        <taxon>Embryophyta</taxon>
        <taxon>Tracheophyta</taxon>
        <taxon>Spermatophyta</taxon>
        <taxon>Magnoliopsida</taxon>
        <taxon>eudicotyledons</taxon>
        <taxon>Gunneridae</taxon>
        <taxon>Pentapetalae</taxon>
        <taxon>asterids</taxon>
        <taxon>campanulids</taxon>
        <taxon>Asterales</taxon>
        <taxon>Asteraceae</taxon>
        <taxon>Asteroideae</taxon>
        <taxon>Anthemideae</taxon>
        <taxon>Anthemidinae</taxon>
        <taxon>Tanacetum</taxon>
    </lineage>
</organism>
<evidence type="ECO:0008006" key="4">
    <source>
        <dbReference type="Google" id="ProtNLM"/>
    </source>
</evidence>
<reference evidence="2" key="2">
    <citation type="submission" date="2022-01" db="EMBL/GenBank/DDBJ databases">
        <authorList>
            <person name="Yamashiro T."/>
            <person name="Shiraishi A."/>
            <person name="Satake H."/>
            <person name="Nakayama K."/>
        </authorList>
    </citation>
    <scope>NUCLEOTIDE SEQUENCE</scope>
</reference>
<dbReference type="PANTHER" id="PTHR15503:SF45">
    <property type="entry name" value="RNA-DIRECTED DNA POLYMERASE HOMOLOG"/>
    <property type="match status" value="1"/>
</dbReference>
<feature type="region of interest" description="Disordered" evidence="1">
    <location>
        <begin position="76"/>
        <end position="111"/>
    </location>
</feature>
<feature type="compositionally biased region" description="Basic and acidic residues" evidence="1">
    <location>
        <begin position="76"/>
        <end position="108"/>
    </location>
</feature>
<dbReference type="Proteomes" id="UP001151760">
    <property type="component" value="Unassembled WGS sequence"/>
</dbReference>
<keyword evidence="3" id="KW-1185">Reference proteome</keyword>
<evidence type="ECO:0000313" key="2">
    <source>
        <dbReference type="EMBL" id="GJS65117.1"/>
    </source>
</evidence>